<dbReference type="AlphaFoldDB" id="A0A286GE74"/>
<evidence type="ECO:0000313" key="2">
    <source>
        <dbReference type="EMBL" id="SOD93314.1"/>
    </source>
</evidence>
<evidence type="ECO:0000256" key="1">
    <source>
        <dbReference type="SAM" id="MobiDB-lite"/>
    </source>
</evidence>
<evidence type="ECO:0000313" key="3">
    <source>
        <dbReference type="Proteomes" id="UP000219621"/>
    </source>
</evidence>
<gene>
    <name evidence="2" type="ORF">SAMN05421508_10325</name>
</gene>
<keyword evidence="3" id="KW-1185">Reference proteome</keyword>
<dbReference type="Proteomes" id="UP000219621">
    <property type="component" value="Unassembled WGS sequence"/>
</dbReference>
<proteinExistence type="predicted"/>
<reference evidence="2 3" key="1">
    <citation type="submission" date="2017-09" db="EMBL/GenBank/DDBJ databases">
        <authorList>
            <person name="Ehlers B."/>
            <person name="Leendertz F.H."/>
        </authorList>
    </citation>
    <scope>NUCLEOTIDE SEQUENCE [LARGE SCALE GENOMIC DNA]</scope>
    <source>
        <strain evidence="2 3">USBA 140</strain>
    </source>
</reference>
<protein>
    <submittedName>
        <fullName evidence="2">Pentapeptide repeat-containing protein</fullName>
    </submittedName>
</protein>
<accession>A0A286GE74</accession>
<organism evidence="2 3">
    <name type="scientific">Caenispirillum bisanense</name>
    <dbReference type="NCBI Taxonomy" id="414052"/>
    <lineage>
        <taxon>Bacteria</taxon>
        <taxon>Pseudomonadati</taxon>
        <taxon>Pseudomonadota</taxon>
        <taxon>Alphaproteobacteria</taxon>
        <taxon>Rhodospirillales</taxon>
        <taxon>Novispirillaceae</taxon>
        <taxon>Caenispirillum</taxon>
    </lineage>
</organism>
<sequence length="341" mass="36631">MGMATRGQTGVLGRRFEKSGREGVDFSDLFPAAPHGSVSGLPADDLRQLVLESSSGQAIKDIRIKKAVFNGNVHLEHVSFGGYLRFEDCRFKGKIDLRHARLRRLKFVNCVFEGVVEADVAVIEGDVDFERCDALKGIAFPSAAVEGRFVFSDTTIRTIADTTGAAPEQTAFDGGMLSVKKGLFFRKSNSSESSLNLEGTVDLRLSTIGGDLDFDGAVVSSHPRHPAIDGSNCSVSGLFSIRGQCQFSGRVDLYGACLNIFQIKKSTVTVGEEEQESAIYAHCSRLTGSFTLGDDAILDGVDLTHSRVGGAFQFGSTDDEPYSEEQVPQGGKARKSGANLI</sequence>
<name>A0A286GE74_9PROT</name>
<dbReference type="EMBL" id="OCNJ01000003">
    <property type="protein sequence ID" value="SOD93314.1"/>
    <property type="molecule type" value="Genomic_DNA"/>
</dbReference>
<dbReference type="Gene3D" id="2.160.20.80">
    <property type="entry name" value="E3 ubiquitin-protein ligase SopA"/>
    <property type="match status" value="1"/>
</dbReference>
<feature type="region of interest" description="Disordered" evidence="1">
    <location>
        <begin position="314"/>
        <end position="341"/>
    </location>
</feature>